<dbReference type="AlphaFoldDB" id="A0A833WCL3"/>
<keyword evidence="2" id="KW-1185">Reference proteome</keyword>
<evidence type="ECO:0000313" key="2">
    <source>
        <dbReference type="Proteomes" id="UP000602510"/>
    </source>
</evidence>
<proteinExistence type="predicted"/>
<reference evidence="1" key="1">
    <citation type="submission" date="2020-04" db="EMBL/GenBank/DDBJ databases">
        <title>Hybrid Assembly of Korean Phytophthora infestans isolates.</title>
        <authorList>
            <person name="Prokchorchik M."/>
            <person name="Lee Y."/>
            <person name="Seo J."/>
            <person name="Cho J.-H."/>
            <person name="Park Y.-E."/>
            <person name="Jang D.-C."/>
            <person name="Im J.-S."/>
            <person name="Choi J.-G."/>
            <person name="Park H.-J."/>
            <person name="Lee G.-B."/>
            <person name="Lee Y.-G."/>
            <person name="Hong S.-Y."/>
            <person name="Cho K."/>
            <person name="Sohn K.H."/>
        </authorList>
    </citation>
    <scope>NUCLEOTIDE SEQUENCE</scope>
    <source>
        <strain evidence="1">KR_1_A1</strain>
    </source>
</reference>
<protein>
    <submittedName>
        <fullName evidence="1">Uncharacterized protein</fullName>
    </submittedName>
</protein>
<dbReference type="Proteomes" id="UP000602510">
    <property type="component" value="Unassembled WGS sequence"/>
</dbReference>
<organism evidence="1 2">
    <name type="scientific">Phytophthora infestans</name>
    <name type="common">Potato late blight agent</name>
    <name type="synonym">Botrytis infestans</name>
    <dbReference type="NCBI Taxonomy" id="4787"/>
    <lineage>
        <taxon>Eukaryota</taxon>
        <taxon>Sar</taxon>
        <taxon>Stramenopiles</taxon>
        <taxon>Oomycota</taxon>
        <taxon>Peronosporomycetes</taxon>
        <taxon>Peronosporales</taxon>
        <taxon>Peronosporaceae</taxon>
        <taxon>Phytophthora</taxon>
    </lineage>
</organism>
<evidence type="ECO:0000313" key="1">
    <source>
        <dbReference type="EMBL" id="KAF4037312.1"/>
    </source>
</evidence>
<name>A0A833WCL3_PHYIN</name>
<gene>
    <name evidence="1" type="ORF">GN244_ATG10540</name>
</gene>
<accession>A0A833WCL3</accession>
<comment type="caution">
    <text evidence="1">The sequence shown here is derived from an EMBL/GenBank/DDBJ whole genome shotgun (WGS) entry which is preliminary data.</text>
</comment>
<sequence>MTSEIEASRAQFASMMSKQTTEHPLLQAELRELRHSILLETRAFPAPPAQPAPPRAFPKIKDILCRKLSEQEGYPGLSAGFEDFILGLKASVQVDFLEGNAARLFYSNVTQWHIDKHSFNYDDFKLTLRSGF</sequence>
<dbReference type="EMBL" id="WSZM01000242">
    <property type="protein sequence ID" value="KAF4037312.1"/>
    <property type="molecule type" value="Genomic_DNA"/>
</dbReference>